<dbReference type="SUPFAM" id="SSF57701">
    <property type="entry name" value="Zn2/Cys6 DNA-binding domain"/>
    <property type="match status" value="1"/>
</dbReference>
<dbReference type="InParanoid" id="A0A1Z5SZG0"/>
<protein>
    <recommendedName>
        <fullName evidence="2">Zn(2)-C6 fungal-type domain-containing protein</fullName>
    </recommendedName>
</protein>
<dbReference type="PROSITE" id="PS50048">
    <property type="entry name" value="ZN2_CY6_FUNGAL_2"/>
    <property type="match status" value="1"/>
</dbReference>
<dbReference type="InterPro" id="IPR050797">
    <property type="entry name" value="Carb_Metab_Trans_Reg"/>
</dbReference>
<sequence>MDNGKRRHKACDPCSQRKVRCNGRQRCQQCEHLNLPCKYSAAAPRSQYQRRSRKPARKLRNPLQAIAALATSASVHGSSRTAGTNGDSMQYQATAELSDGDFFVALLSDFGIFVLPFHPAITMSEAQSAIETMSENQEARAFVYGLVAVTLNLTHSLRSKTNPESSDISKWVSMSLDALTPILLQENISVRRVATLQFLHVCFMGLGRYDIAFYYLRQSVAMLEILRIRDSSSMLVLPFTERSQRQRLYWTVFIHERFYAIACRRPALLHPLETLPEPDVTIPIDINIGFIQIIRLFLHIDDDMLSKWFATFDSEQRIDLSWVPEKHQQIEAETAGGLDEVACLSNRQQVDLLITKHWMRILVWQIAMSKCLLSSGSSEQSMSLSFPIGISKHLRDLIASVSKQDIEVHGSGIQQKLFELTDATASVVLTVPASSPEERRQRVDDFNFLSRFWKSLPRPNAVQEELLESKHSKLAEVELGTAGLEPCEDRTETSRWELDRSGRCHAVRSQERNIWRVASLQCCQSQVSRKEEPGVCDDRKIVNPKRPQV</sequence>
<reference evidence="3 4" key="1">
    <citation type="submission" date="2017-01" db="EMBL/GenBank/DDBJ databases">
        <title>The recent genome duplication of the halophilic yeast Hortaea werneckii: insights from long-read sequencing.</title>
        <authorList>
            <person name="Sinha S."/>
            <person name="Flibotte S."/>
            <person name="Neira M."/>
            <person name="Lenassi M."/>
            <person name="Gostincar C."/>
            <person name="Stajich J.E."/>
            <person name="Nislow C.E."/>
        </authorList>
    </citation>
    <scope>NUCLEOTIDE SEQUENCE [LARGE SCALE GENOMIC DNA]</scope>
    <source>
        <strain evidence="3 4">EXF-2000</strain>
    </source>
</reference>
<dbReference type="AlphaFoldDB" id="A0A1Z5SZG0"/>
<evidence type="ECO:0000259" key="2">
    <source>
        <dbReference type="PROSITE" id="PS50048"/>
    </source>
</evidence>
<keyword evidence="1" id="KW-0539">Nucleus</keyword>
<evidence type="ECO:0000256" key="1">
    <source>
        <dbReference type="ARBA" id="ARBA00023242"/>
    </source>
</evidence>
<name>A0A1Z5SZG0_HORWE</name>
<proteinExistence type="predicted"/>
<dbReference type="Gene3D" id="4.10.240.10">
    <property type="entry name" value="Zn(2)-C6 fungal-type DNA-binding domain"/>
    <property type="match status" value="1"/>
</dbReference>
<dbReference type="PROSITE" id="PS00463">
    <property type="entry name" value="ZN2_CY6_FUNGAL_1"/>
    <property type="match status" value="1"/>
</dbReference>
<dbReference type="SMART" id="SM00066">
    <property type="entry name" value="GAL4"/>
    <property type="match status" value="1"/>
</dbReference>
<dbReference type="PANTHER" id="PTHR31668:SF24">
    <property type="entry name" value="TRANSCRIPTION FACTOR, PUTATIVE-RELATED"/>
    <property type="match status" value="1"/>
</dbReference>
<dbReference type="EMBL" id="MUNK01000177">
    <property type="protein sequence ID" value="OTA27671.1"/>
    <property type="molecule type" value="Genomic_DNA"/>
</dbReference>
<dbReference type="GO" id="GO:0008270">
    <property type="term" value="F:zinc ion binding"/>
    <property type="evidence" value="ECO:0007669"/>
    <property type="project" value="InterPro"/>
</dbReference>
<comment type="caution">
    <text evidence="3">The sequence shown here is derived from an EMBL/GenBank/DDBJ whole genome shotgun (WGS) entry which is preliminary data.</text>
</comment>
<keyword evidence="4" id="KW-1185">Reference proteome</keyword>
<dbReference type="STRING" id="1157616.A0A1Z5SZG0"/>
<dbReference type="Proteomes" id="UP000194280">
    <property type="component" value="Unassembled WGS sequence"/>
</dbReference>
<accession>A0A1Z5SZG0</accession>
<dbReference type="GO" id="GO:0000981">
    <property type="term" value="F:DNA-binding transcription factor activity, RNA polymerase II-specific"/>
    <property type="evidence" value="ECO:0007669"/>
    <property type="project" value="InterPro"/>
</dbReference>
<dbReference type="CDD" id="cd00067">
    <property type="entry name" value="GAL4"/>
    <property type="match status" value="1"/>
</dbReference>
<dbReference type="PANTHER" id="PTHR31668">
    <property type="entry name" value="GLUCOSE TRANSPORT TRANSCRIPTION REGULATOR RGT1-RELATED-RELATED"/>
    <property type="match status" value="1"/>
</dbReference>
<dbReference type="CDD" id="cd12148">
    <property type="entry name" value="fungal_TF_MHR"/>
    <property type="match status" value="1"/>
</dbReference>
<evidence type="ECO:0000313" key="3">
    <source>
        <dbReference type="EMBL" id="OTA27671.1"/>
    </source>
</evidence>
<organism evidence="3 4">
    <name type="scientific">Hortaea werneckii EXF-2000</name>
    <dbReference type="NCBI Taxonomy" id="1157616"/>
    <lineage>
        <taxon>Eukaryota</taxon>
        <taxon>Fungi</taxon>
        <taxon>Dikarya</taxon>
        <taxon>Ascomycota</taxon>
        <taxon>Pezizomycotina</taxon>
        <taxon>Dothideomycetes</taxon>
        <taxon>Dothideomycetidae</taxon>
        <taxon>Mycosphaerellales</taxon>
        <taxon>Teratosphaeriaceae</taxon>
        <taxon>Hortaea</taxon>
    </lineage>
</organism>
<dbReference type="InterPro" id="IPR036864">
    <property type="entry name" value="Zn2-C6_fun-type_DNA-bd_sf"/>
</dbReference>
<evidence type="ECO:0000313" key="4">
    <source>
        <dbReference type="Proteomes" id="UP000194280"/>
    </source>
</evidence>
<feature type="domain" description="Zn(2)-C6 fungal-type" evidence="2">
    <location>
        <begin position="10"/>
        <end position="39"/>
    </location>
</feature>
<dbReference type="OrthoDB" id="2740448at2759"/>
<dbReference type="VEuPathDB" id="FungiDB:BTJ68_11370"/>
<gene>
    <name evidence="3" type="ORF">BTJ68_11370</name>
</gene>
<dbReference type="InterPro" id="IPR001138">
    <property type="entry name" value="Zn2Cys6_DnaBD"/>
</dbReference>
<dbReference type="Pfam" id="PF00172">
    <property type="entry name" value="Zn_clus"/>
    <property type="match status" value="1"/>
</dbReference>